<dbReference type="Proteomes" id="UP001595906">
    <property type="component" value="Unassembled WGS sequence"/>
</dbReference>
<dbReference type="EC" id="3.1.-.-" evidence="1"/>
<dbReference type="InterPro" id="IPR036866">
    <property type="entry name" value="RibonucZ/Hydroxyglut_hydro"/>
</dbReference>
<organism evidence="1 2">
    <name type="scientific">Parasediminibacterium paludis</name>
    <dbReference type="NCBI Taxonomy" id="908966"/>
    <lineage>
        <taxon>Bacteria</taxon>
        <taxon>Pseudomonadati</taxon>
        <taxon>Bacteroidota</taxon>
        <taxon>Chitinophagia</taxon>
        <taxon>Chitinophagales</taxon>
        <taxon>Chitinophagaceae</taxon>
        <taxon>Parasediminibacterium</taxon>
    </lineage>
</organism>
<protein>
    <submittedName>
        <fullName evidence="1">Ligase-associated DNA damage response exonuclease</fullName>
        <ecNumber evidence="1">3.1.-.-</ecNumber>
    </submittedName>
</protein>
<reference evidence="2" key="1">
    <citation type="journal article" date="2019" name="Int. J. Syst. Evol. Microbiol.">
        <title>The Global Catalogue of Microorganisms (GCM) 10K type strain sequencing project: providing services to taxonomists for standard genome sequencing and annotation.</title>
        <authorList>
            <consortium name="The Broad Institute Genomics Platform"/>
            <consortium name="The Broad Institute Genome Sequencing Center for Infectious Disease"/>
            <person name="Wu L."/>
            <person name="Ma J."/>
        </authorList>
    </citation>
    <scope>NUCLEOTIDE SEQUENCE [LARGE SCALE GENOMIC DNA]</scope>
    <source>
        <strain evidence="2">CECT 8010</strain>
    </source>
</reference>
<keyword evidence="1" id="KW-0269">Exonuclease</keyword>
<keyword evidence="1" id="KW-0436">Ligase</keyword>
<name>A0ABV8PZU9_9BACT</name>
<keyword evidence="1" id="KW-0540">Nuclease</keyword>
<dbReference type="RefSeq" id="WP_379014623.1">
    <property type="nucleotide sequence ID" value="NZ_JBHSDC010000024.1"/>
</dbReference>
<proteinExistence type="predicted"/>
<dbReference type="PANTHER" id="PTHR11203:SF49">
    <property type="entry name" value="BLL1145 PROTEIN"/>
    <property type="match status" value="1"/>
</dbReference>
<dbReference type="NCBIfam" id="TIGR04122">
    <property type="entry name" value="Xnuc_lig_assoc"/>
    <property type="match status" value="1"/>
</dbReference>
<dbReference type="InterPro" id="IPR026360">
    <property type="entry name" value="Xnuc_lig_assoc"/>
</dbReference>
<dbReference type="EMBL" id="JBHSDC010000024">
    <property type="protein sequence ID" value="MFC4232673.1"/>
    <property type="molecule type" value="Genomic_DNA"/>
</dbReference>
<accession>A0ABV8PZU9</accession>
<comment type="caution">
    <text evidence="1">The sequence shown here is derived from an EMBL/GenBank/DDBJ whole genome shotgun (WGS) entry which is preliminary data.</text>
</comment>
<dbReference type="PANTHER" id="PTHR11203">
    <property type="entry name" value="CLEAVAGE AND POLYADENYLATION SPECIFICITY FACTOR FAMILY MEMBER"/>
    <property type="match status" value="1"/>
</dbReference>
<dbReference type="GO" id="GO:0016874">
    <property type="term" value="F:ligase activity"/>
    <property type="evidence" value="ECO:0007669"/>
    <property type="project" value="UniProtKB-KW"/>
</dbReference>
<sequence>MLDNNFNTDSLQDAPLGGGGIVRRQLLTYTDKGLYCQQGGFYIDPWGAVDKAIITHAHSDHARWGSQHYLCHHLTKPLLQLRLGNNNYQSIAWGEAVYINGVKISLHPAGHIIGSSQIRIEYNGEVWVVSGDYKTENDGLSGAFEAIQCHTFITESTFGLPIYKWQPQAMIYQQIQQWIIDNQANNTSSVLIAYSLGKAQRVIEAASAVTDNIYVHGAIWNTHETLLSMGIHLPTVKRVTTETTKAELKNAVIIAPPSADGTPWMKKFQPYKVGVCSGWMQVRGNARRRNVDAGFSLSDHADWPGLLQAIKATKAERVLVTHGFQAALSRYLTETGIEAYEINMPLMPKASEEE</sequence>
<dbReference type="GO" id="GO:0004527">
    <property type="term" value="F:exonuclease activity"/>
    <property type="evidence" value="ECO:0007669"/>
    <property type="project" value="UniProtKB-KW"/>
</dbReference>
<keyword evidence="2" id="KW-1185">Reference proteome</keyword>
<gene>
    <name evidence="1" type="ORF">ACFOW1_12290</name>
</gene>
<dbReference type="SUPFAM" id="SSF56281">
    <property type="entry name" value="Metallo-hydrolase/oxidoreductase"/>
    <property type="match status" value="1"/>
</dbReference>
<dbReference type="InterPro" id="IPR050698">
    <property type="entry name" value="MBL"/>
</dbReference>
<keyword evidence="1" id="KW-0378">Hydrolase</keyword>
<evidence type="ECO:0000313" key="1">
    <source>
        <dbReference type="EMBL" id="MFC4232673.1"/>
    </source>
</evidence>
<dbReference type="Gene3D" id="3.60.15.10">
    <property type="entry name" value="Ribonuclease Z/Hydroxyacylglutathione hydrolase-like"/>
    <property type="match status" value="1"/>
</dbReference>
<evidence type="ECO:0000313" key="2">
    <source>
        <dbReference type="Proteomes" id="UP001595906"/>
    </source>
</evidence>